<dbReference type="InterPro" id="IPR015943">
    <property type="entry name" value="WD40/YVTN_repeat-like_dom_sf"/>
</dbReference>
<proteinExistence type="predicted"/>
<dbReference type="PROSITE" id="PS50082">
    <property type="entry name" value="WD_REPEATS_2"/>
    <property type="match status" value="2"/>
</dbReference>
<reference evidence="4 5" key="1">
    <citation type="submission" date="2014-04" db="EMBL/GenBank/DDBJ databases">
        <title>Evolutionary Origins and Diversification of the Mycorrhizal Mutualists.</title>
        <authorList>
            <consortium name="DOE Joint Genome Institute"/>
            <consortium name="Mycorrhizal Genomics Consortium"/>
            <person name="Kohler A."/>
            <person name="Kuo A."/>
            <person name="Nagy L.G."/>
            <person name="Floudas D."/>
            <person name="Copeland A."/>
            <person name="Barry K.W."/>
            <person name="Cichocki N."/>
            <person name="Veneault-Fourrey C."/>
            <person name="LaButti K."/>
            <person name="Lindquist E.A."/>
            <person name="Lipzen A."/>
            <person name="Lundell T."/>
            <person name="Morin E."/>
            <person name="Murat C."/>
            <person name="Riley R."/>
            <person name="Ohm R."/>
            <person name="Sun H."/>
            <person name="Tunlid A."/>
            <person name="Henrissat B."/>
            <person name="Grigoriev I.V."/>
            <person name="Hibbett D.S."/>
            <person name="Martin F."/>
        </authorList>
    </citation>
    <scope>NUCLEOTIDE SEQUENCE [LARGE SCALE GENOMIC DNA]</scope>
    <source>
        <strain evidence="4 5">MD-312</strain>
    </source>
</reference>
<dbReference type="Pfam" id="PF00400">
    <property type="entry name" value="WD40"/>
    <property type="match status" value="3"/>
</dbReference>
<name>A0A0C9WAU9_9AGAM</name>
<feature type="non-terminal residue" evidence="4">
    <location>
        <position position="1"/>
    </location>
</feature>
<dbReference type="PROSITE" id="PS50294">
    <property type="entry name" value="WD_REPEATS_REGION"/>
    <property type="match status" value="1"/>
</dbReference>
<feature type="repeat" description="WD" evidence="3">
    <location>
        <begin position="1"/>
        <end position="42"/>
    </location>
</feature>
<sequence>IKGHEHLACSVLWSLDGSHLFSGSWDCTIRKWDSVTGDPVGEPWQGHAGTITLLALSLDGTRIASASGDRTTRFRDTDSGSQVGEPLEHKSAVCALAFSPSGEFI</sequence>
<evidence type="ECO:0000256" key="1">
    <source>
        <dbReference type="ARBA" id="ARBA00022574"/>
    </source>
</evidence>
<evidence type="ECO:0000313" key="4">
    <source>
        <dbReference type="EMBL" id="KIJ60397.1"/>
    </source>
</evidence>
<evidence type="ECO:0000256" key="3">
    <source>
        <dbReference type="PROSITE-ProRule" id="PRU00221"/>
    </source>
</evidence>
<dbReference type="SMART" id="SM00320">
    <property type="entry name" value="WD40"/>
    <property type="match status" value="2"/>
</dbReference>
<dbReference type="PANTHER" id="PTHR19848:SF8">
    <property type="entry name" value="F-BOX AND WD REPEAT DOMAIN CONTAINING 7"/>
    <property type="match status" value="1"/>
</dbReference>
<dbReference type="InterPro" id="IPR036322">
    <property type="entry name" value="WD40_repeat_dom_sf"/>
</dbReference>
<keyword evidence="2" id="KW-0677">Repeat</keyword>
<feature type="non-terminal residue" evidence="4">
    <location>
        <position position="105"/>
    </location>
</feature>
<accession>A0A0C9WAU9</accession>
<dbReference type="OrthoDB" id="2679630at2759"/>
<evidence type="ECO:0000313" key="5">
    <source>
        <dbReference type="Proteomes" id="UP000053820"/>
    </source>
</evidence>
<dbReference type="HOGENOM" id="CLU_000288_57_30_1"/>
<evidence type="ECO:0000256" key="2">
    <source>
        <dbReference type="ARBA" id="ARBA00022737"/>
    </source>
</evidence>
<keyword evidence="5" id="KW-1185">Reference proteome</keyword>
<dbReference type="AlphaFoldDB" id="A0A0C9WAU9"/>
<gene>
    <name evidence="4" type="ORF">HYDPIDRAFT_75348</name>
</gene>
<organism evidence="4 5">
    <name type="scientific">Hydnomerulius pinastri MD-312</name>
    <dbReference type="NCBI Taxonomy" id="994086"/>
    <lineage>
        <taxon>Eukaryota</taxon>
        <taxon>Fungi</taxon>
        <taxon>Dikarya</taxon>
        <taxon>Basidiomycota</taxon>
        <taxon>Agaricomycotina</taxon>
        <taxon>Agaricomycetes</taxon>
        <taxon>Agaricomycetidae</taxon>
        <taxon>Boletales</taxon>
        <taxon>Boletales incertae sedis</taxon>
        <taxon>Leucogyrophana</taxon>
    </lineage>
</organism>
<dbReference type="PANTHER" id="PTHR19848">
    <property type="entry name" value="WD40 REPEAT PROTEIN"/>
    <property type="match status" value="1"/>
</dbReference>
<dbReference type="EMBL" id="KN839873">
    <property type="protein sequence ID" value="KIJ60397.1"/>
    <property type="molecule type" value="Genomic_DNA"/>
</dbReference>
<dbReference type="Proteomes" id="UP000053820">
    <property type="component" value="Unassembled WGS sequence"/>
</dbReference>
<protein>
    <recommendedName>
        <fullName evidence="6">WD40 repeat-like protein</fullName>
    </recommendedName>
</protein>
<evidence type="ECO:0008006" key="6">
    <source>
        <dbReference type="Google" id="ProtNLM"/>
    </source>
</evidence>
<dbReference type="SUPFAM" id="SSF50978">
    <property type="entry name" value="WD40 repeat-like"/>
    <property type="match status" value="1"/>
</dbReference>
<dbReference type="InterPro" id="IPR001680">
    <property type="entry name" value="WD40_rpt"/>
</dbReference>
<feature type="repeat" description="WD" evidence="3">
    <location>
        <begin position="44"/>
        <end position="85"/>
    </location>
</feature>
<keyword evidence="1 3" id="KW-0853">WD repeat</keyword>
<dbReference type="Gene3D" id="2.130.10.10">
    <property type="entry name" value="YVTN repeat-like/Quinoprotein amine dehydrogenase"/>
    <property type="match status" value="1"/>
</dbReference>